<name>A0A4P6X264_HYDPS</name>
<keyword evidence="4" id="KW-0804">Transcription</keyword>
<protein>
    <submittedName>
        <fullName evidence="6">HTH-type transcriptional regulator DmlR</fullName>
    </submittedName>
</protein>
<proteinExistence type="inferred from homology"/>
<dbReference type="InterPro" id="IPR036388">
    <property type="entry name" value="WH-like_DNA-bd_sf"/>
</dbReference>
<keyword evidence="7" id="KW-1185">Reference proteome</keyword>
<dbReference type="InterPro" id="IPR058163">
    <property type="entry name" value="LysR-type_TF_proteobact-type"/>
</dbReference>
<dbReference type="CDD" id="cd08422">
    <property type="entry name" value="PBP2_CrgA_like"/>
    <property type="match status" value="1"/>
</dbReference>
<sequence length="308" mass="32988">MDALAFDDLKLFARVAALGSLSAAARERDVPVSQVSRALSRIEKTCGARLVHRSTHGLSLSAEGEIFLEHCQRITGALDGLQADFAQQSGEARGLVRVAASTVIAQYLLLPSLNALSAQHPQLRVELEVSDRLADMAREGIDIAIRTSTDLPETQVARALGQLGRALYASPAYAARAGLPQHPDELHQHRLISNTAAPNLNRWPFVVDGTPCRRTIDGHWRTNDTGLAANMVVQGLGIGRLATVAAAPLVQQGLLVPVLADFVDPQPVPLYAVTASARQRLPKIRACIDFWAGWIASDRTPNLAASAG</sequence>
<evidence type="ECO:0000259" key="5">
    <source>
        <dbReference type="PROSITE" id="PS50931"/>
    </source>
</evidence>
<dbReference type="PANTHER" id="PTHR30537">
    <property type="entry name" value="HTH-TYPE TRANSCRIPTIONAL REGULATOR"/>
    <property type="match status" value="1"/>
</dbReference>
<comment type="similarity">
    <text evidence="1">Belongs to the LysR transcriptional regulatory family.</text>
</comment>
<dbReference type="RefSeq" id="WP_133157824.1">
    <property type="nucleotide sequence ID" value="NZ_CP037867.1"/>
</dbReference>
<dbReference type="GO" id="GO:0003700">
    <property type="term" value="F:DNA-binding transcription factor activity"/>
    <property type="evidence" value="ECO:0007669"/>
    <property type="project" value="InterPro"/>
</dbReference>
<dbReference type="KEGG" id="hpse:HPF_21810"/>
<evidence type="ECO:0000313" key="6">
    <source>
        <dbReference type="EMBL" id="QBM30337.1"/>
    </source>
</evidence>
<evidence type="ECO:0000256" key="4">
    <source>
        <dbReference type="ARBA" id="ARBA00023163"/>
    </source>
</evidence>
<dbReference type="AlphaFoldDB" id="A0A4P6X264"/>
<feature type="domain" description="HTH lysR-type" evidence="5">
    <location>
        <begin position="1"/>
        <end position="61"/>
    </location>
</feature>
<dbReference type="GO" id="GO:0006351">
    <property type="term" value="P:DNA-templated transcription"/>
    <property type="evidence" value="ECO:0007669"/>
    <property type="project" value="TreeGrafter"/>
</dbReference>
<keyword evidence="2" id="KW-0805">Transcription regulation</keyword>
<dbReference type="InterPro" id="IPR000847">
    <property type="entry name" value="LysR_HTH_N"/>
</dbReference>
<evidence type="ECO:0000256" key="2">
    <source>
        <dbReference type="ARBA" id="ARBA00023015"/>
    </source>
</evidence>
<dbReference type="Gene3D" id="1.10.10.10">
    <property type="entry name" value="Winged helix-like DNA-binding domain superfamily/Winged helix DNA-binding domain"/>
    <property type="match status" value="1"/>
</dbReference>
<dbReference type="SUPFAM" id="SSF53850">
    <property type="entry name" value="Periplasmic binding protein-like II"/>
    <property type="match status" value="1"/>
</dbReference>
<dbReference type="Proteomes" id="UP000293912">
    <property type="component" value="Chromosome"/>
</dbReference>
<dbReference type="EMBL" id="CP037867">
    <property type="protein sequence ID" value="QBM30337.1"/>
    <property type="molecule type" value="Genomic_DNA"/>
</dbReference>
<evidence type="ECO:0000256" key="1">
    <source>
        <dbReference type="ARBA" id="ARBA00009437"/>
    </source>
</evidence>
<evidence type="ECO:0000256" key="3">
    <source>
        <dbReference type="ARBA" id="ARBA00023125"/>
    </source>
</evidence>
<dbReference type="Pfam" id="PF00126">
    <property type="entry name" value="HTH_1"/>
    <property type="match status" value="1"/>
</dbReference>
<dbReference type="GO" id="GO:0043565">
    <property type="term" value="F:sequence-specific DNA binding"/>
    <property type="evidence" value="ECO:0007669"/>
    <property type="project" value="TreeGrafter"/>
</dbReference>
<dbReference type="PROSITE" id="PS50931">
    <property type="entry name" value="HTH_LYSR"/>
    <property type="match status" value="1"/>
</dbReference>
<keyword evidence="3" id="KW-0238">DNA-binding</keyword>
<dbReference type="InterPro" id="IPR036390">
    <property type="entry name" value="WH_DNA-bd_sf"/>
</dbReference>
<dbReference type="Pfam" id="PF03466">
    <property type="entry name" value="LysR_substrate"/>
    <property type="match status" value="1"/>
</dbReference>
<dbReference type="InterPro" id="IPR005119">
    <property type="entry name" value="LysR_subst-bd"/>
</dbReference>
<dbReference type="PANTHER" id="PTHR30537:SF21">
    <property type="entry name" value="HTH-TYPE TRANSCRIPTIONAL REGULATOR SINR-RELATED"/>
    <property type="match status" value="1"/>
</dbReference>
<reference evidence="6 7" key="1">
    <citation type="submission" date="2019-03" db="EMBL/GenBank/DDBJ databases">
        <authorList>
            <person name="Sebastian G."/>
            <person name="Baumann P."/>
            <person name="Ruckert C."/>
            <person name="Kalinowski J."/>
            <person name="Nebel B."/>
            <person name="Takors R."/>
            <person name="Blombach B."/>
        </authorList>
    </citation>
    <scope>NUCLEOTIDE SEQUENCE [LARGE SCALE GENOMIC DNA]</scope>
    <source>
        <strain evidence="6 7">DSM 1084</strain>
    </source>
</reference>
<dbReference type="SUPFAM" id="SSF46785">
    <property type="entry name" value="Winged helix' DNA-binding domain"/>
    <property type="match status" value="1"/>
</dbReference>
<accession>A0A4P6X264</accession>
<evidence type="ECO:0000313" key="7">
    <source>
        <dbReference type="Proteomes" id="UP000293912"/>
    </source>
</evidence>
<dbReference type="Gene3D" id="3.40.190.290">
    <property type="match status" value="1"/>
</dbReference>
<gene>
    <name evidence="6" type="primary">dmlR10</name>
    <name evidence="6" type="ORF">HPF_21810</name>
</gene>
<organism evidence="6 7">
    <name type="scientific">Hydrogenophaga pseudoflava</name>
    <name type="common">Pseudomonas carboxydoflava</name>
    <dbReference type="NCBI Taxonomy" id="47421"/>
    <lineage>
        <taxon>Bacteria</taxon>
        <taxon>Pseudomonadati</taxon>
        <taxon>Pseudomonadota</taxon>
        <taxon>Betaproteobacteria</taxon>
        <taxon>Burkholderiales</taxon>
        <taxon>Comamonadaceae</taxon>
        <taxon>Hydrogenophaga</taxon>
    </lineage>
</organism>